<organism evidence="1 2">
    <name type="scientific">Cytobacillus spartinae</name>
    <dbReference type="NCBI Taxonomy" id="3299023"/>
    <lineage>
        <taxon>Bacteria</taxon>
        <taxon>Bacillati</taxon>
        <taxon>Bacillota</taxon>
        <taxon>Bacilli</taxon>
        <taxon>Bacillales</taxon>
        <taxon>Bacillaceae</taxon>
        <taxon>Cytobacillus</taxon>
    </lineage>
</organism>
<keyword evidence="2" id="KW-1185">Reference proteome</keyword>
<evidence type="ECO:0000313" key="2">
    <source>
        <dbReference type="Proteomes" id="UP001601059"/>
    </source>
</evidence>
<name>A0ABW6KHR4_9BACI</name>
<accession>A0ABW6KHR4</accession>
<comment type="caution">
    <text evidence="1">The sequence shown here is derived from an EMBL/GenBank/DDBJ whole genome shotgun (WGS) entry which is preliminary data.</text>
</comment>
<evidence type="ECO:0000313" key="1">
    <source>
        <dbReference type="EMBL" id="MFE8703132.1"/>
    </source>
</evidence>
<dbReference type="Proteomes" id="UP001601059">
    <property type="component" value="Unassembled WGS sequence"/>
</dbReference>
<evidence type="ECO:0008006" key="3">
    <source>
        <dbReference type="Google" id="ProtNLM"/>
    </source>
</evidence>
<dbReference type="EMBL" id="JBIACK010000013">
    <property type="protein sequence ID" value="MFE8703132.1"/>
    <property type="molecule type" value="Genomic_DNA"/>
</dbReference>
<dbReference type="RefSeq" id="WP_389363400.1">
    <property type="nucleotide sequence ID" value="NZ_JBIACK010000013.1"/>
</dbReference>
<sequence length="291" mass="34262">MCSVETVEMDVIKTYLHDAVTLNEKIILQIEYILEAIQKEDGFEEEKIRRGCKQLNLVSDVLRDINKRTKEQQTTLANVFITNGVRESSNQWQSKERFKKQISEDIFHSIGQALFSLYLSLYKLNKLEFHEEVSYQLTSLEHIVDDTIKKVKDSAFEIYPLILEDLGIVTTVKSYLAYLSKKELMTIPYEVTGKLHRYSTEAEIQLFRIGQDLFHHIYQHSETSHITISFQDTDVLIQVNFKGEGKLQYPFTFKDTEKWKRRLDKIDASYKITESTEVYEIELRFNKKSFV</sequence>
<protein>
    <recommendedName>
        <fullName evidence="3">Histidine kinase</fullName>
    </recommendedName>
</protein>
<reference evidence="1 2" key="1">
    <citation type="submission" date="2024-08" db="EMBL/GenBank/DDBJ databases">
        <title>Two novel Cytobacillus novel species.</title>
        <authorList>
            <person name="Liu G."/>
        </authorList>
    </citation>
    <scope>NUCLEOTIDE SEQUENCE [LARGE SCALE GENOMIC DNA]</scope>
    <source>
        <strain evidence="1 2">FJAT-54145</strain>
    </source>
</reference>
<gene>
    <name evidence="1" type="ORF">ACFYKX_21355</name>
</gene>
<proteinExistence type="predicted"/>